<dbReference type="GO" id="GO:0003677">
    <property type="term" value="F:DNA binding"/>
    <property type="evidence" value="ECO:0007669"/>
    <property type="project" value="InterPro"/>
</dbReference>
<dbReference type="CDD" id="cd00093">
    <property type="entry name" value="HTH_XRE"/>
    <property type="match status" value="1"/>
</dbReference>
<dbReference type="KEGG" id="tmk:QGN29_09335"/>
<dbReference type="Pfam" id="PF01381">
    <property type="entry name" value="HTH_3"/>
    <property type="match status" value="1"/>
</dbReference>
<evidence type="ECO:0000259" key="1">
    <source>
        <dbReference type="PROSITE" id="PS50943"/>
    </source>
</evidence>
<dbReference type="InterPro" id="IPR001387">
    <property type="entry name" value="Cro/C1-type_HTH"/>
</dbReference>
<sequence>MALKATTSFTTSLKEWREYRKFSQLDLALEADVSQKHVSYLETGRSNPTPEMIVRLAEALDIPLRERNLLLLSAGYRAGYQETDLTDPSMTFVNEALTRMLKHHDPFPALVVDRYWTIKKTNSAADALIALLPDVQALAPSADSMNLAFMTVHPQGLRQYITNWEQAFPLFIQRLKREAAATGDPKLMTAIAELLTLSGSAETLSFINEDLMPVIPLEMDINGLKLSLFTVIATFGTAQDITTDELRIESFYPANAETEAFFTNLSLKGI</sequence>
<dbReference type="Proteomes" id="UP001268683">
    <property type="component" value="Chromosome"/>
</dbReference>
<dbReference type="Gene3D" id="3.30.450.180">
    <property type="match status" value="1"/>
</dbReference>
<evidence type="ECO:0000313" key="3">
    <source>
        <dbReference type="Proteomes" id="UP001268683"/>
    </source>
</evidence>
<accession>A0AA52EBN3</accession>
<dbReference type="SUPFAM" id="SSF47413">
    <property type="entry name" value="lambda repressor-like DNA-binding domains"/>
    <property type="match status" value="1"/>
</dbReference>
<dbReference type="Gene3D" id="1.10.260.40">
    <property type="entry name" value="lambda repressor-like DNA-binding domains"/>
    <property type="match status" value="1"/>
</dbReference>
<reference evidence="2" key="1">
    <citation type="submission" date="2023-04" db="EMBL/GenBank/DDBJ databases">
        <title>Complete genome sequence of Temperatibacter marinus.</title>
        <authorList>
            <person name="Rong J.-C."/>
            <person name="Yi M.-L."/>
            <person name="Zhao Q."/>
        </authorList>
    </citation>
    <scope>NUCLEOTIDE SEQUENCE</scope>
    <source>
        <strain evidence="2">NBRC 110045</strain>
    </source>
</reference>
<dbReference type="Pfam" id="PF17765">
    <property type="entry name" value="MLTR_LBD"/>
    <property type="match status" value="1"/>
</dbReference>
<gene>
    <name evidence="2" type="ORF">QGN29_09335</name>
</gene>
<name>A0AA52EBN3_9PROT</name>
<dbReference type="PANTHER" id="PTHR35010:SF4">
    <property type="entry name" value="BLL5781 PROTEIN"/>
    <property type="match status" value="1"/>
</dbReference>
<keyword evidence="3" id="KW-1185">Reference proteome</keyword>
<dbReference type="SMART" id="SM00530">
    <property type="entry name" value="HTH_XRE"/>
    <property type="match status" value="1"/>
</dbReference>
<dbReference type="InterPro" id="IPR010982">
    <property type="entry name" value="Lambda_DNA-bd_dom_sf"/>
</dbReference>
<organism evidence="2 3">
    <name type="scientific">Temperatibacter marinus</name>
    <dbReference type="NCBI Taxonomy" id="1456591"/>
    <lineage>
        <taxon>Bacteria</taxon>
        <taxon>Pseudomonadati</taxon>
        <taxon>Pseudomonadota</taxon>
        <taxon>Alphaproteobacteria</taxon>
        <taxon>Kordiimonadales</taxon>
        <taxon>Temperatibacteraceae</taxon>
        <taxon>Temperatibacter</taxon>
    </lineage>
</organism>
<dbReference type="AlphaFoldDB" id="A0AA52EBN3"/>
<dbReference type="EMBL" id="CP123872">
    <property type="protein sequence ID" value="WND01755.1"/>
    <property type="molecule type" value="Genomic_DNA"/>
</dbReference>
<dbReference type="PANTHER" id="PTHR35010">
    <property type="entry name" value="BLL4672 PROTEIN-RELATED"/>
    <property type="match status" value="1"/>
</dbReference>
<protein>
    <submittedName>
        <fullName evidence="2">Helix-turn-helix transcriptional regulator</fullName>
    </submittedName>
</protein>
<feature type="domain" description="HTH cro/C1-type" evidence="1">
    <location>
        <begin position="13"/>
        <end position="67"/>
    </location>
</feature>
<evidence type="ECO:0000313" key="2">
    <source>
        <dbReference type="EMBL" id="WND01755.1"/>
    </source>
</evidence>
<proteinExistence type="predicted"/>
<dbReference type="PROSITE" id="PS50943">
    <property type="entry name" value="HTH_CROC1"/>
    <property type="match status" value="1"/>
</dbReference>
<dbReference type="InterPro" id="IPR041413">
    <property type="entry name" value="MLTR_LBD"/>
</dbReference>
<dbReference type="RefSeq" id="WP_310797584.1">
    <property type="nucleotide sequence ID" value="NZ_CP123872.1"/>
</dbReference>